<evidence type="ECO:0000259" key="7">
    <source>
        <dbReference type="PROSITE" id="PS50850"/>
    </source>
</evidence>
<protein>
    <submittedName>
        <fullName evidence="8">MFS transporter</fullName>
    </submittedName>
</protein>
<dbReference type="InterPro" id="IPR020846">
    <property type="entry name" value="MFS_dom"/>
</dbReference>
<feature type="transmembrane region" description="Helical" evidence="6">
    <location>
        <begin position="391"/>
        <end position="413"/>
    </location>
</feature>
<dbReference type="RefSeq" id="WP_248108712.1">
    <property type="nucleotide sequence ID" value="NZ_JAKHEX010000019.1"/>
</dbReference>
<dbReference type="PROSITE" id="PS00217">
    <property type="entry name" value="SUGAR_TRANSPORT_2"/>
    <property type="match status" value="1"/>
</dbReference>
<reference evidence="8 9" key="1">
    <citation type="submission" date="2024-09" db="EMBL/GenBank/DDBJ databases">
        <authorList>
            <person name="Sun Q."/>
            <person name="Mori K."/>
        </authorList>
    </citation>
    <scope>NUCLEOTIDE SEQUENCE [LARGE SCALE GENOMIC DNA]</scope>
    <source>
        <strain evidence="8 9">JCM 15389</strain>
    </source>
</reference>
<comment type="caution">
    <text evidence="8">The sequence shown here is derived from an EMBL/GenBank/DDBJ whole genome shotgun (WGS) entry which is preliminary data.</text>
</comment>
<feature type="transmembrane region" description="Helical" evidence="6">
    <location>
        <begin position="181"/>
        <end position="199"/>
    </location>
</feature>
<organism evidence="8 9">
    <name type="scientific">Aciditerrimonas ferrireducens</name>
    <dbReference type="NCBI Taxonomy" id="667306"/>
    <lineage>
        <taxon>Bacteria</taxon>
        <taxon>Bacillati</taxon>
        <taxon>Actinomycetota</taxon>
        <taxon>Acidimicrobiia</taxon>
        <taxon>Acidimicrobiales</taxon>
        <taxon>Acidimicrobiaceae</taxon>
        <taxon>Aciditerrimonas</taxon>
    </lineage>
</organism>
<evidence type="ECO:0000256" key="3">
    <source>
        <dbReference type="ARBA" id="ARBA00022989"/>
    </source>
</evidence>
<dbReference type="PANTHER" id="PTHR23508:SF10">
    <property type="entry name" value="CARBOXYLIC ACID TRANSPORTER PROTEIN HOMOLOG"/>
    <property type="match status" value="1"/>
</dbReference>
<feature type="transmembrane region" description="Helical" evidence="6">
    <location>
        <begin position="419"/>
        <end position="439"/>
    </location>
</feature>
<feature type="region of interest" description="Disordered" evidence="5">
    <location>
        <begin position="447"/>
        <end position="471"/>
    </location>
</feature>
<dbReference type="EMBL" id="JBHLYQ010000002">
    <property type="protein sequence ID" value="MFC0080634.1"/>
    <property type="molecule type" value="Genomic_DNA"/>
</dbReference>
<feature type="transmembrane region" description="Helical" evidence="6">
    <location>
        <begin position="148"/>
        <end position="175"/>
    </location>
</feature>
<dbReference type="InterPro" id="IPR005829">
    <property type="entry name" value="Sugar_transporter_CS"/>
</dbReference>
<evidence type="ECO:0000256" key="2">
    <source>
        <dbReference type="ARBA" id="ARBA00022692"/>
    </source>
</evidence>
<dbReference type="SUPFAM" id="SSF103473">
    <property type="entry name" value="MFS general substrate transporter"/>
    <property type="match status" value="1"/>
</dbReference>
<feature type="transmembrane region" description="Helical" evidence="6">
    <location>
        <begin position="90"/>
        <end position="108"/>
    </location>
</feature>
<name>A0ABV6BYX1_9ACTN</name>
<keyword evidence="2 6" id="KW-0812">Transmembrane</keyword>
<evidence type="ECO:0000313" key="8">
    <source>
        <dbReference type="EMBL" id="MFC0080634.1"/>
    </source>
</evidence>
<dbReference type="PANTHER" id="PTHR23508">
    <property type="entry name" value="CARBOXYLIC ACID TRANSPORTER PROTEIN HOMOLOG"/>
    <property type="match status" value="1"/>
</dbReference>
<proteinExistence type="predicted"/>
<evidence type="ECO:0000256" key="6">
    <source>
        <dbReference type="SAM" id="Phobius"/>
    </source>
</evidence>
<keyword evidence="4 6" id="KW-0472">Membrane</keyword>
<sequence length="471" mass="48991">MSTRTIFAAQDQARTGRFHLRTMFTTGMGVFSDGYSLSSIAIVLPLVLASFGRHSLTGIQSSLLTGSALAGMALGALVFGVLGNRGRKRYYGIDVVVMAVTALAQAFVPDVAWLIAVRFLFGIGAGADYVLSPTILGEHANVRDRGKLMLIGFGVSWVTGAALAGVVDLLCHAAGLSGGDTWRIVLAFGALPALTVVYLRRRLPETARFLARVRGDAAATAAVLAEVHAEEQVRRDLAGVRLVDRRSVLHYLARNRQAIVTSCVLWFLFDVIGYSSGLYGPTLIAKGLGLSPEVFTLVTYAAFSIPALLLAAAIVDKRGRRRMTAQWSVAAALALVAFGAYKDAVGIMAPGVALVLLGLFTVTGGVANAVPTSGMNGVELTPTKARTVVQGITVASGRAGATIAAFVFPALFAHLGESVAIYFLAAVTAVAAAVAWATLPEAAGRSLEAASDEELEGATTAPSPTPTETAA</sequence>
<comment type="subcellular location">
    <subcellularLocation>
        <location evidence="1">Cell membrane</location>
        <topology evidence="1">Multi-pass membrane protein</topology>
    </subcellularLocation>
</comment>
<keyword evidence="9" id="KW-1185">Reference proteome</keyword>
<feature type="transmembrane region" description="Helical" evidence="6">
    <location>
        <begin position="30"/>
        <end position="51"/>
    </location>
</feature>
<accession>A0ABV6BYX1</accession>
<feature type="domain" description="Major facilitator superfamily (MFS) profile" evidence="7">
    <location>
        <begin position="22"/>
        <end position="443"/>
    </location>
</feature>
<evidence type="ECO:0000256" key="5">
    <source>
        <dbReference type="SAM" id="MobiDB-lite"/>
    </source>
</evidence>
<dbReference type="Proteomes" id="UP001589788">
    <property type="component" value="Unassembled WGS sequence"/>
</dbReference>
<gene>
    <name evidence="8" type="ORF">ACFFRE_00490</name>
</gene>
<dbReference type="InterPro" id="IPR036259">
    <property type="entry name" value="MFS_trans_sf"/>
</dbReference>
<evidence type="ECO:0000256" key="4">
    <source>
        <dbReference type="ARBA" id="ARBA00023136"/>
    </source>
</evidence>
<dbReference type="InterPro" id="IPR005828">
    <property type="entry name" value="MFS_sugar_transport-like"/>
</dbReference>
<feature type="transmembrane region" description="Helical" evidence="6">
    <location>
        <begin position="114"/>
        <end position="136"/>
    </location>
</feature>
<keyword evidence="3 6" id="KW-1133">Transmembrane helix</keyword>
<dbReference type="PROSITE" id="PS50850">
    <property type="entry name" value="MFS"/>
    <property type="match status" value="1"/>
</dbReference>
<feature type="transmembrane region" description="Helical" evidence="6">
    <location>
        <begin position="63"/>
        <end position="83"/>
    </location>
</feature>
<evidence type="ECO:0000313" key="9">
    <source>
        <dbReference type="Proteomes" id="UP001589788"/>
    </source>
</evidence>
<feature type="transmembrane region" description="Helical" evidence="6">
    <location>
        <begin position="347"/>
        <end position="370"/>
    </location>
</feature>
<feature type="transmembrane region" description="Helical" evidence="6">
    <location>
        <begin position="297"/>
        <end position="315"/>
    </location>
</feature>
<dbReference type="Pfam" id="PF00083">
    <property type="entry name" value="Sugar_tr"/>
    <property type="match status" value="1"/>
</dbReference>
<feature type="transmembrane region" description="Helical" evidence="6">
    <location>
        <begin position="258"/>
        <end position="277"/>
    </location>
</feature>
<dbReference type="Gene3D" id="1.20.1250.20">
    <property type="entry name" value="MFS general substrate transporter like domains"/>
    <property type="match status" value="1"/>
</dbReference>
<feature type="transmembrane region" description="Helical" evidence="6">
    <location>
        <begin position="324"/>
        <end position="341"/>
    </location>
</feature>
<feature type="compositionally biased region" description="Low complexity" evidence="5">
    <location>
        <begin position="458"/>
        <end position="471"/>
    </location>
</feature>
<evidence type="ECO:0000256" key="1">
    <source>
        <dbReference type="ARBA" id="ARBA00004651"/>
    </source>
</evidence>